<dbReference type="GeneID" id="96866445"/>
<feature type="signal peptide" evidence="2">
    <location>
        <begin position="1"/>
        <end position="20"/>
    </location>
</feature>
<name>A0A6P1LJJ0_MALIO</name>
<evidence type="ECO:0000256" key="2">
    <source>
        <dbReference type="SAM" id="SignalP"/>
    </source>
</evidence>
<gene>
    <name evidence="3" type="ORF">EER00_04545</name>
</gene>
<dbReference type="KEGG" id="miw:EER00_04545"/>
<proteinExistence type="predicted"/>
<keyword evidence="1" id="KW-0812">Transmembrane</keyword>
<dbReference type="EMBL" id="CP033512">
    <property type="protein sequence ID" value="QHG90305.2"/>
    <property type="molecule type" value="Genomic_DNA"/>
</dbReference>
<feature type="chain" id="PRO_5039924067" description="Lipoprotein-associated type-17 domain-containing protein" evidence="2">
    <location>
        <begin position="21"/>
        <end position="990"/>
    </location>
</feature>
<feature type="transmembrane region" description="Helical" evidence="1">
    <location>
        <begin position="957"/>
        <end position="980"/>
    </location>
</feature>
<evidence type="ECO:0008006" key="4">
    <source>
        <dbReference type="Google" id="ProtNLM"/>
    </source>
</evidence>
<evidence type="ECO:0000313" key="3">
    <source>
        <dbReference type="EMBL" id="QHG90305.2"/>
    </source>
</evidence>
<dbReference type="AlphaFoldDB" id="A0A6P1LJJ0"/>
<organism evidence="3">
    <name type="scientific">Malacoplasma iowae 695</name>
    <dbReference type="NCBI Taxonomy" id="1048830"/>
    <lineage>
        <taxon>Bacteria</taxon>
        <taxon>Bacillati</taxon>
        <taxon>Mycoplasmatota</taxon>
        <taxon>Mycoplasmoidales</taxon>
        <taxon>Mycoplasmoidaceae</taxon>
        <taxon>Malacoplasma</taxon>
    </lineage>
</organism>
<evidence type="ECO:0000256" key="1">
    <source>
        <dbReference type="SAM" id="Phobius"/>
    </source>
</evidence>
<reference evidence="3" key="1">
    <citation type="submission" date="2022-10" db="EMBL/GenBank/DDBJ databases">
        <title>The first complete genome sequence of Mycoplasma iowae strain 695.</title>
        <authorList>
            <person name="Ghanem M."/>
            <person name="El-Gazzar M."/>
        </authorList>
    </citation>
    <scope>NUCLEOTIDE SEQUENCE</scope>
    <source>
        <strain evidence="3">695</strain>
    </source>
</reference>
<accession>A0A6P1LJJ0</accession>
<dbReference type="Proteomes" id="UP000464283">
    <property type="component" value="Chromosome"/>
</dbReference>
<sequence length="990" mass="111166">MNIKNKFKLLIASTIGIASASIPFISINSIDYNYTNKINETIDSNKNTLNDTVTTNDGTFATETGLENISTSIGPIVLNNDKKTVESRDWYGAINWSVDVSQIDTENNATVSDWEYLQKDENLYLITSNSYLIKINATTGEILAKASKSESEVSSNSDRIGGIDYNDTLYVWSSKTSNPIITIVDRNTFKKTGNQITTTSFADEKLLKILPIEVGYNLAVTALNSTSQNVETISSLTFTLVNDEMKPIINNKDKPITNELTNFGTTGKFTVNNINLKYESIFIEFIERSQTQSKILFVDKTAYEIKTYKNAIEKSTVTEILKSDQNKTFTNDKSLNSAFIDANGLIYFKRKNETSIWKLSTTNTLDGTFNLKNTSNSDLNKITTKDDNDLMIFGVPTEQDKKTNSANNLFLIDPKSKFATGSQSNVLKTNNFYNSQVEIKYVGNQTKLPSLYSIRDFQLSEFADSINLTNNDAKFEIDDRQGKIKLTITAYRQAWYSSLANIKTKVKVRYENTVKKLDESVIWANDSIFKGLFGNYTPNQINESTLESKGSDIIVSSSITTANGYSNIQRKFLITSTDNTNGKINLQGTFTYTDKYNTTIVYTLPDKQYTIKPASTNSYEFKMYGQSKTNSPTGDEQAIDISTITSSQNLNTLKNFVPSLVTSDQEFLAKAFIEIQNSYPIDDGIRSVYITERNDEDGTLTVNVDYNGLANTIQSSFKQKYTGFKTNTQARVDFAGTKTPYDNLETEGIKEAYSKNHSDYSFIDITQNGLYPNYGKEIANPLGQFSNTYSSGIQALATMGYTPKVEVTTGESGVEYGYVEITLDYSAPSDENRKKLPNSLLNSFGLKDGKIKSVYFGFLPIRDIYWITLKNYSSKDVQNIVTTYKVDDVIDNQMLINSLELNGYTPNEIQIRDKTWDGEKLNFVVFAQSNEYKSVNGQYSFTIDWAPQFAAIRERNIILAASLTLVGIGIVSFGIGAYILRKNKMRRMLK</sequence>
<keyword evidence="2" id="KW-0732">Signal</keyword>
<dbReference type="RefSeq" id="WP_229503183.1">
    <property type="nucleotide sequence ID" value="NZ_CP033512.2"/>
</dbReference>
<protein>
    <recommendedName>
        <fullName evidence="4">Lipoprotein-associated type-17 domain-containing protein</fullName>
    </recommendedName>
</protein>
<keyword evidence="1" id="KW-1133">Transmembrane helix</keyword>
<keyword evidence="1" id="KW-0472">Membrane</keyword>